<evidence type="ECO:0000313" key="2">
    <source>
        <dbReference type="EMBL" id="OAP64967.1"/>
    </source>
</evidence>
<feature type="compositionally biased region" description="Polar residues" evidence="1">
    <location>
        <begin position="373"/>
        <end position="401"/>
    </location>
</feature>
<feature type="compositionally biased region" description="Pro residues" evidence="1">
    <location>
        <begin position="298"/>
        <end position="309"/>
    </location>
</feature>
<keyword evidence="3" id="KW-1185">Reference proteome</keyword>
<dbReference type="AlphaFoldDB" id="A0A178ZZ02"/>
<feature type="compositionally biased region" description="Basic and acidic residues" evidence="1">
    <location>
        <begin position="241"/>
        <end position="251"/>
    </location>
</feature>
<dbReference type="OrthoDB" id="4851482at2759"/>
<feature type="region of interest" description="Disordered" evidence="1">
    <location>
        <begin position="236"/>
        <end position="438"/>
    </location>
</feature>
<name>A0A178ZZ02_9EURO</name>
<evidence type="ECO:0000256" key="1">
    <source>
        <dbReference type="SAM" id="MobiDB-lite"/>
    </source>
</evidence>
<feature type="compositionally biased region" description="Low complexity" evidence="1">
    <location>
        <begin position="405"/>
        <end position="436"/>
    </location>
</feature>
<comment type="caution">
    <text evidence="2">The sequence shown here is derived from an EMBL/GenBank/DDBJ whole genome shotgun (WGS) entry which is preliminary data.</text>
</comment>
<gene>
    <name evidence="2" type="ORF">AYL99_00939</name>
</gene>
<dbReference type="GeneID" id="30005109"/>
<dbReference type="EMBL" id="LVYI01000001">
    <property type="protein sequence ID" value="OAP64967.1"/>
    <property type="molecule type" value="Genomic_DNA"/>
</dbReference>
<dbReference type="Proteomes" id="UP000078343">
    <property type="component" value="Unassembled WGS sequence"/>
</dbReference>
<feature type="compositionally biased region" description="Acidic residues" evidence="1">
    <location>
        <begin position="532"/>
        <end position="544"/>
    </location>
</feature>
<feature type="region of interest" description="Disordered" evidence="1">
    <location>
        <begin position="516"/>
        <end position="544"/>
    </location>
</feature>
<reference evidence="2 3" key="1">
    <citation type="submission" date="2016-04" db="EMBL/GenBank/DDBJ databases">
        <title>Draft genome of Fonsecaea erecta CBS 125763.</title>
        <authorList>
            <person name="Weiss V.A."/>
            <person name="Vicente V.A."/>
            <person name="Raittz R.T."/>
            <person name="Moreno L.F."/>
            <person name="De Souza E.M."/>
            <person name="Pedrosa F.O."/>
            <person name="Steffens M.B."/>
            <person name="Faoro H."/>
            <person name="Tadra-Sfeir M.Z."/>
            <person name="Najafzadeh M.J."/>
            <person name="Felipe M.S."/>
            <person name="Teixeira M."/>
            <person name="Sun J."/>
            <person name="Xi L."/>
            <person name="Gomes R."/>
            <person name="De Azevedo C.M."/>
            <person name="Salgado C.G."/>
            <person name="Da Silva M.B."/>
            <person name="Nascimento M.F."/>
            <person name="Queiroz-Telles F."/>
            <person name="Attili D.S."/>
            <person name="Gorbushina A."/>
        </authorList>
    </citation>
    <scope>NUCLEOTIDE SEQUENCE [LARGE SCALE GENOMIC DNA]</scope>
    <source>
        <strain evidence="2 3">CBS 125763</strain>
    </source>
</reference>
<sequence>MASRRKPGQHDPTTCPDVQERCSTEAAVRSVLEVLQQIPLSQRGASEYVNSTLDDLAKSADLMVTDAEEDLDTIFDTVLQARMFRQALLPNKRGTDTTIPTTQDQQRAHVKVLFKAFKCVPDECYCQDAIKRPFKNQVHDNYLVECLCWEMLEACIERSKKDANLVDAWEPGKFKYKRTSDWTFEERFDSLVETIATSKTICKHLFDVKYLLKVVDDPKTNAERVEANRKLNGLKARVMKRGKEAEAEDKRQAKRVKVKEPMDSDDDDFSVKPGRQRRPRMPTTAPGTAGHPVATPTRPSPPYLHPPSAPTNMSMAPPTLYRPHHAQGLPATPLPHPNDVYNISPSRRGTPLGMFGNPRRPPYSPNNGHARMQTPSSMQRNGTQQHSPLYTPPSYATTSDTRFYATPSTPSPRSVSRASSRPAGSVASSDHGSSHSWLSQPVQENYSIHNGYHTAASTVSHDPFVSYSANEDPQWNDSFSSGLNALTDAATTFADNDGFNKTERPNCHMSMSDLLAHEEAQHANRHGGSTESESEDGDFEVEVD</sequence>
<dbReference type="RefSeq" id="XP_018698334.1">
    <property type="nucleotide sequence ID" value="XM_018832455.1"/>
</dbReference>
<protein>
    <submittedName>
        <fullName evidence="2">Uncharacterized protein</fullName>
    </submittedName>
</protein>
<proteinExistence type="predicted"/>
<evidence type="ECO:0000313" key="3">
    <source>
        <dbReference type="Proteomes" id="UP000078343"/>
    </source>
</evidence>
<organism evidence="2 3">
    <name type="scientific">Fonsecaea erecta</name>
    <dbReference type="NCBI Taxonomy" id="1367422"/>
    <lineage>
        <taxon>Eukaryota</taxon>
        <taxon>Fungi</taxon>
        <taxon>Dikarya</taxon>
        <taxon>Ascomycota</taxon>
        <taxon>Pezizomycotina</taxon>
        <taxon>Eurotiomycetes</taxon>
        <taxon>Chaetothyriomycetidae</taxon>
        <taxon>Chaetothyriales</taxon>
        <taxon>Herpotrichiellaceae</taxon>
        <taxon>Fonsecaea</taxon>
    </lineage>
</organism>
<accession>A0A178ZZ02</accession>
<dbReference type="STRING" id="1367422.A0A178ZZ02"/>